<sequence length="279" mass="29076">MASAILGAIGGAGLDVVTNSLSSLAQAGAQSILQHNEFQYNQALQQNSFLHDKEMLAAQVQATKDLQGAMLGIKHQALLAGGFSNTDAARGSIGAPMTKLVDWNGTRYWAPGAMSTTTFSGTPTPILRGPPVPLPSRQSAPSLYSSSWGAPQASRTTVTSRLTPSSRGSLSSTGDGGGTMTSASSLGTWSSIRTPEPPRVVEPFLPGSLRIAPSPSVSSVGSVSTVNQSLVDSWKPPPRARSSVSSGSVSTVDLAVLDSWKPSSRRMPLFFNLRRGHAE</sequence>
<evidence type="ECO:0000256" key="1">
    <source>
        <dbReference type="SAM" id="MobiDB-lite"/>
    </source>
</evidence>
<dbReference type="Pfam" id="PF03035">
    <property type="entry name" value="RNA_capsid"/>
    <property type="match status" value="1"/>
</dbReference>
<feature type="compositionally biased region" description="Low complexity" evidence="1">
    <location>
        <begin position="159"/>
        <end position="173"/>
    </location>
</feature>
<dbReference type="InterPro" id="IPR004278">
    <property type="entry name" value="VP2"/>
</dbReference>
<name>J7EH31_NORV</name>
<dbReference type="EMBL" id="FJ692501">
    <property type="protein sequence ID" value="ACV89844.1"/>
    <property type="molecule type" value="Genomic_RNA"/>
</dbReference>
<protein>
    <submittedName>
        <fullName evidence="2">VP2 minor structural protein</fullName>
    </submittedName>
</protein>
<feature type="compositionally biased region" description="Polar residues" evidence="1">
    <location>
        <begin position="136"/>
        <end position="158"/>
    </location>
</feature>
<accession>J7EH31</accession>
<evidence type="ECO:0000313" key="3">
    <source>
        <dbReference type="Proteomes" id="UP000150220"/>
    </source>
</evidence>
<evidence type="ECO:0000313" key="2">
    <source>
        <dbReference type="EMBL" id="ACV89844.1"/>
    </source>
</evidence>
<dbReference type="Proteomes" id="UP000150220">
    <property type="component" value="Genome"/>
</dbReference>
<organism evidence="2 3">
    <name type="scientific">Norovirus dog/GVI.1/HKU_Ca035F/2007/HKG</name>
    <dbReference type="NCBI Taxonomy" id="673458"/>
    <lineage>
        <taxon>Viruses</taxon>
        <taxon>Riboviria</taxon>
        <taxon>Orthornavirae</taxon>
        <taxon>Pisuviricota</taxon>
        <taxon>Pisoniviricetes</taxon>
        <taxon>Picornavirales</taxon>
        <taxon>Caliciviridae</taxon>
        <taxon>Norovirus</taxon>
        <taxon>Norovirus norwalkense</taxon>
        <taxon>Norwalk virus</taxon>
    </lineage>
</organism>
<proteinExistence type="predicted"/>
<reference evidence="2 3" key="1">
    <citation type="journal article" date="2012" name="J. Virol.">
        <title>Complete genome sequences of novel canine noroviruses in Hong Kong.</title>
        <authorList>
            <person name="Tse H."/>
            <person name="Lau S.K."/>
            <person name="Chan W.M."/>
            <person name="Choi G.K."/>
            <person name="Woo P.C."/>
            <person name="Yuen K.Y."/>
        </authorList>
    </citation>
    <scope>NUCLEOTIDE SEQUENCE [LARGE SCALE GENOMIC DNA]</scope>
    <source>
        <strain evidence="2">Dog/GVI.1/HKU_Ca035F/2007/HKG</strain>
    </source>
</reference>
<feature type="region of interest" description="Disordered" evidence="1">
    <location>
        <begin position="130"/>
        <end position="200"/>
    </location>
</feature>